<accession>A0A5C0UEU1</accession>
<dbReference type="InterPro" id="IPR005225">
    <property type="entry name" value="Small_GTP-bd"/>
</dbReference>
<dbReference type="AlphaFoldDB" id="A0A5C0UEU1"/>
<dbReference type="Proteomes" id="UP000325155">
    <property type="component" value="Chromosome"/>
</dbReference>
<keyword evidence="2" id="KW-0342">GTP-binding</keyword>
<name>A0A5C0UEU1_9PROT</name>
<feature type="domain" description="GTPase Der C-terminal KH-domain-like" evidence="5">
    <location>
        <begin position="332"/>
        <end position="405"/>
    </location>
</feature>
<reference evidence="6 7" key="1">
    <citation type="submission" date="2019-08" db="EMBL/GenBank/DDBJ databases">
        <title>Highly reduced genomes of protist endosymbionts show evolutionary convergence.</title>
        <authorList>
            <person name="George E."/>
            <person name="Husnik F."/>
            <person name="Tashyreva D."/>
            <person name="Prokopchuk G."/>
            <person name="Horak A."/>
            <person name="Kwong W.K."/>
            <person name="Lukes J."/>
            <person name="Keeling P.J."/>
        </authorList>
    </citation>
    <scope>NUCLEOTIDE SEQUENCE [LARGE SCALE GENOMIC DNA]</scope>
    <source>
        <strain evidence="6">1605</strain>
    </source>
</reference>
<dbReference type="InterPro" id="IPR032859">
    <property type="entry name" value="KH_dom-like"/>
</dbReference>
<feature type="region of interest" description="Disordered" evidence="3">
    <location>
        <begin position="411"/>
        <end position="431"/>
    </location>
</feature>
<dbReference type="GO" id="GO:0005525">
    <property type="term" value="F:GTP binding"/>
    <property type="evidence" value="ECO:0007669"/>
    <property type="project" value="UniProtKB-KW"/>
</dbReference>
<dbReference type="EMBL" id="CP043315">
    <property type="protein sequence ID" value="QEK38289.1"/>
    <property type="molecule type" value="Genomic_DNA"/>
</dbReference>
<feature type="domain" description="G" evidence="4">
    <location>
        <begin position="10"/>
        <end position="113"/>
    </location>
</feature>
<dbReference type="InterPro" id="IPR027417">
    <property type="entry name" value="P-loop_NTPase"/>
</dbReference>
<dbReference type="InterPro" id="IPR006073">
    <property type="entry name" value="GTP-bd"/>
</dbReference>
<evidence type="ECO:0000313" key="6">
    <source>
        <dbReference type="EMBL" id="QEK38289.1"/>
    </source>
</evidence>
<dbReference type="InterPro" id="IPR015946">
    <property type="entry name" value="KH_dom-like_a/b"/>
</dbReference>
<evidence type="ECO:0000256" key="2">
    <source>
        <dbReference type="ARBA" id="ARBA00023134"/>
    </source>
</evidence>
<protein>
    <submittedName>
        <fullName evidence="6">GTP-binding protein</fullName>
    </submittedName>
</protein>
<dbReference type="Pfam" id="PF01926">
    <property type="entry name" value="MMR_HSR1"/>
    <property type="match status" value="2"/>
</dbReference>
<keyword evidence="7" id="KW-1185">Reference proteome</keyword>
<evidence type="ECO:0000256" key="3">
    <source>
        <dbReference type="SAM" id="MobiDB-lite"/>
    </source>
</evidence>
<sequence>MKIFDPIPNVILLGETNVGKSSLFNKIICDKVSLVGDVEDLTRDIIVRSVRNFNLVDLPGIHRIEEADSFLDKLPSIDGFLVVIDNKGWNDTSRKFLKYAMSKEKNVFIVSNKADLGEGSSNRKGIEVHYVSAIKNTGVNDLLDKVSAWFEDSEQDKVPSWGFIGRSNVGKSTLLNKLIGKDRFLAQDEIGTTQEVNEITVSGKNRTFKMLDTPGYRRNNNLSDLEKGSQYRLLKEIAYGSDNFVVLIDITQGINRADLLLMDKIWSRGKGLVVGIGMWDKMDDLVVLSNAKKQIKKRFYGVNCVAVSGVTGFGINNLFNVMNEIESKMKTKIKTSALNKWFVSIKNTDLVSVSGIKYIVQVGTKPPTFSLFSSRTIETTRLRFLEHRMIDYFDFYGVHLNLIVKHKNDSQQDRKREMKVDKQRGVRRIKK</sequence>
<gene>
    <name evidence="6" type="ORF">FZC35_02860</name>
</gene>
<dbReference type="Gene3D" id="3.40.50.300">
    <property type="entry name" value="P-loop containing nucleotide triphosphate hydrolases"/>
    <property type="match status" value="2"/>
</dbReference>
<dbReference type="SUPFAM" id="SSF52540">
    <property type="entry name" value="P-loop containing nucleoside triphosphate hydrolases"/>
    <property type="match status" value="2"/>
</dbReference>
<evidence type="ECO:0000313" key="7">
    <source>
        <dbReference type="Proteomes" id="UP000325155"/>
    </source>
</evidence>
<organism evidence="6 7">
    <name type="scientific">Candidatus Cytomitobacter indipagum</name>
    <dbReference type="NCBI Taxonomy" id="2601575"/>
    <lineage>
        <taxon>Bacteria</taxon>
        <taxon>Pseudomonadati</taxon>
        <taxon>Pseudomonadota</taxon>
        <taxon>Alphaproteobacteria</taxon>
        <taxon>Holosporales</taxon>
        <taxon>Holosporaceae</taxon>
        <taxon>Candidatus Cytomitobacter</taxon>
    </lineage>
</organism>
<evidence type="ECO:0000259" key="4">
    <source>
        <dbReference type="Pfam" id="PF01926"/>
    </source>
</evidence>
<proteinExistence type="predicted"/>
<dbReference type="PANTHER" id="PTHR43834">
    <property type="entry name" value="GTPASE DER"/>
    <property type="match status" value="1"/>
</dbReference>
<dbReference type="NCBIfam" id="TIGR00231">
    <property type="entry name" value="small_GTP"/>
    <property type="match status" value="1"/>
</dbReference>
<dbReference type="OrthoDB" id="9805918at2"/>
<evidence type="ECO:0000256" key="1">
    <source>
        <dbReference type="ARBA" id="ARBA00022741"/>
    </source>
</evidence>
<dbReference type="PANTHER" id="PTHR43834:SF6">
    <property type="entry name" value="GTPASE DER"/>
    <property type="match status" value="1"/>
</dbReference>
<dbReference type="KEGG" id="cip:FZC35_02860"/>
<dbReference type="Gene3D" id="3.30.300.20">
    <property type="match status" value="1"/>
</dbReference>
<feature type="compositionally biased region" description="Basic and acidic residues" evidence="3">
    <location>
        <begin position="411"/>
        <end position="424"/>
    </location>
</feature>
<evidence type="ECO:0000259" key="5">
    <source>
        <dbReference type="Pfam" id="PF14714"/>
    </source>
</evidence>
<dbReference type="Pfam" id="PF14714">
    <property type="entry name" value="KH_dom-like"/>
    <property type="match status" value="1"/>
</dbReference>
<keyword evidence="1" id="KW-0547">Nucleotide-binding</keyword>
<dbReference type="RefSeq" id="WP_148981136.1">
    <property type="nucleotide sequence ID" value="NZ_CP043315.1"/>
</dbReference>
<feature type="domain" description="G" evidence="4">
    <location>
        <begin position="162"/>
        <end position="261"/>
    </location>
</feature>